<dbReference type="InterPro" id="IPR036322">
    <property type="entry name" value="WD40_repeat_dom_sf"/>
</dbReference>
<proteinExistence type="predicted"/>
<evidence type="ECO:0000256" key="2">
    <source>
        <dbReference type="ARBA" id="ARBA00022737"/>
    </source>
</evidence>
<gene>
    <name evidence="3" type="ORF">METBISCDRAFT_9866</name>
</gene>
<dbReference type="SUPFAM" id="SSF50978">
    <property type="entry name" value="WD40 repeat-like"/>
    <property type="match status" value="1"/>
</dbReference>
<organism evidence="3 4">
    <name type="scientific">Metschnikowia bicuspidata</name>
    <dbReference type="NCBI Taxonomy" id="27322"/>
    <lineage>
        <taxon>Eukaryota</taxon>
        <taxon>Fungi</taxon>
        <taxon>Dikarya</taxon>
        <taxon>Ascomycota</taxon>
        <taxon>Saccharomycotina</taxon>
        <taxon>Pichiomycetes</taxon>
        <taxon>Metschnikowiaceae</taxon>
        <taxon>Metschnikowia</taxon>
    </lineage>
</organism>
<keyword evidence="4" id="KW-1185">Reference proteome</keyword>
<dbReference type="OrthoDB" id="361494at2759"/>
<keyword evidence="2" id="KW-0677">Repeat</keyword>
<reference evidence="4" key="1">
    <citation type="journal article" date="2018" name="Nat. Microbiol.">
        <title>Leveraging single-cell genomics to expand the fungal tree of life.</title>
        <authorList>
            <person name="Ahrendt S.R."/>
            <person name="Quandt C.A."/>
            <person name="Ciobanu D."/>
            <person name="Clum A."/>
            <person name="Salamov A."/>
            <person name="Andreopoulos B."/>
            <person name="Cheng J.F."/>
            <person name="Woyke T."/>
            <person name="Pelin A."/>
            <person name="Henrissat B."/>
            <person name="Reynolds N.K."/>
            <person name="Benny G.L."/>
            <person name="Smith M.E."/>
            <person name="James T.Y."/>
            <person name="Grigoriev I.V."/>
        </authorList>
    </citation>
    <scope>NUCLEOTIDE SEQUENCE [LARGE SCALE GENOMIC DNA]</scope>
    <source>
        <strain evidence="4">Baker2002</strain>
    </source>
</reference>
<keyword evidence="1" id="KW-0853">WD repeat</keyword>
<protein>
    <submittedName>
        <fullName evidence="3">Uncharacterized protein</fullName>
    </submittedName>
</protein>
<dbReference type="InterPro" id="IPR050505">
    <property type="entry name" value="WDR55/POC1"/>
</dbReference>
<sequence>EFYETTLLFRQNALRRTLSTGPKRRNTNPYLKQNFFTLSLWLLDSDMTKDIALTNKVCSLDRANIKSSYWKIPDAEMNLTSLALNDSEGSVKLAISSANTDNNLYLYELDPYHDYLTHHTTISLPNIHSLCWVKNTHARFLVSGNSKGFAHLVSLPRANSDGVPESAEIVKRFNHRKYLRLVNKDPALIMHRSTTVHNLGFLADSLVTTYDDTLFLWALNDVHLSMRPRPVSISVVPGIAGFDVPATNSSTLALCGLFGVSLFDTRQARHSVPSSSLAKSGAAALAANFVKWHGSCDYKLASAHADGRVHLWDIRMNDTFAEISGHSGKAVTTMAWNGNDLFTGASDGIIAHWDLSSDLDPEQDLSFQGDKLRHCTLKEGINSVAFDAVSNSLVHSVGERQCGTLLPALNNKIVGMCLLVESIGAGSRCKILLIDGAAFLGLHGKIYDAATGTDDKKYYSREDLALINQS</sequence>
<name>A0A4P9ZA88_9ASCO</name>
<accession>A0A4P9ZA88</accession>
<feature type="non-terminal residue" evidence="3">
    <location>
        <position position="1"/>
    </location>
</feature>
<dbReference type="PANTHER" id="PTHR44019:SF8">
    <property type="entry name" value="POC1 CENTRIOLAR PROTEIN HOMOLOG"/>
    <property type="match status" value="1"/>
</dbReference>
<dbReference type="Gene3D" id="2.130.10.10">
    <property type="entry name" value="YVTN repeat-like/Quinoprotein amine dehydrogenase"/>
    <property type="match status" value="1"/>
</dbReference>
<dbReference type="PANTHER" id="PTHR44019">
    <property type="entry name" value="WD REPEAT-CONTAINING PROTEIN 55"/>
    <property type="match status" value="1"/>
</dbReference>
<dbReference type="InterPro" id="IPR015943">
    <property type="entry name" value="WD40/YVTN_repeat-like_dom_sf"/>
</dbReference>
<dbReference type="InterPro" id="IPR001680">
    <property type="entry name" value="WD40_rpt"/>
</dbReference>
<dbReference type="AlphaFoldDB" id="A0A4P9ZA88"/>
<dbReference type="Proteomes" id="UP000268321">
    <property type="component" value="Unassembled WGS sequence"/>
</dbReference>
<evidence type="ECO:0000256" key="1">
    <source>
        <dbReference type="ARBA" id="ARBA00022574"/>
    </source>
</evidence>
<evidence type="ECO:0000313" key="3">
    <source>
        <dbReference type="EMBL" id="RKP29697.1"/>
    </source>
</evidence>
<evidence type="ECO:0000313" key="4">
    <source>
        <dbReference type="Proteomes" id="UP000268321"/>
    </source>
</evidence>
<feature type="non-terminal residue" evidence="3">
    <location>
        <position position="470"/>
    </location>
</feature>
<dbReference type="EMBL" id="ML004477">
    <property type="protein sequence ID" value="RKP29697.1"/>
    <property type="molecule type" value="Genomic_DNA"/>
</dbReference>
<dbReference type="SMART" id="SM00320">
    <property type="entry name" value="WD40"/>
    <property type="match status" value="3"/>
</dbReference>